<organism evidence="1 2">
    <name type="scientific">Suillus luteus UH-Slu-Lm8-n1</name>
    <dbReference type="NCBI Taxonomy" id="930992"/>
    <lineage>
        <taxon>Eukaryota</taxon>
        <taxon>Fungi</taxon>
        <taxon>Dikarya</taxon>
        <taxon>Basidiomycota</taxon>
        <taxon>Agaricomycotina</taxon>
        <taxon>Agaricomycetes</taxon>
        <taxon>Agaricomycetidae</taxon>
        <taxon>Boletales</taxon>
        <taxon>Suillineae</taxon>
        <taxon>Suillaceae</taxon>
        <taxon>Suillus</taxon>
    </lineage>
</organism>
<dbReference type="AlphaFoldDB" id="A0A0D0AMA9"/>
<dbReference type="Proteomes" id="UP000054485">
    <property type="component" value="Unassembled WGS sequence"/>
</dbReference>
<keyword evidence="2" id="KW-1185">Reference proteome</keyword>
<evidence type="ECO:0000313" key="2">
    <source>
        <dbReference type="Proteomes" id="UP000054485"/>
    </source>
</evidence>
<name>A0A0D0AMA9_9AGAM</name>
<accession>A0A0D0AMA9</accession>
<proteinExistence type="predicted"/>
<gene>
    <name evidence="1" type="ORF">CY34DRAFT_587510</name>
</gene>
<dbReference type="HOGENOM" id="CLU_3051991_0_0_1"/>
<reference evidence="2" key="2">
    <citation type="submission" date="2015-01" db="EMBL/GenBank/DDBJ databases">
        <title>Evolutionary Origins and Diversification of the Mycorrhizal Mutualists.</title>
        <authorList>
            <consortium name="DOE Joint Genome Institute"/>
            <consortium name="Mycorrhizal Genomics Consortium"/>
            <person name="Kohler A."/>
            <person name="Kuo A."/>
            <person name="Nagy L.G."/>
            <person name="Floudas D."/>
            <person name="Copeland A."/>
            <person name="Barry K.W."/>
            <person name="Cichocki N."/>
            <person name="Veneault-Fourrey C."/>
            <person name="LaButti K."/>
            <person name="Lindquist E.A."/>
            <person name="Lipzen A."/>
            <person name="Lundell T."/>
            <person name="Morin E."/>
            <person name="Murat C."/>
            <person name="Riley R."/>
            <person name="Ohm R."/>
            <person name="Sun H."/>
            <person name="Tunlid A."/>
            <person name="Henrissat B."/>
            <person name="Grigoriev I.V."/>
            <person name="Hibbett D.S."/>
            <person name="Martin F."/>
        </authorList>
    </citation>
    <scope>NUCLEOTIDE SEQUENCE [LARGE SCALE GENOMIC DNA]</scope>
    <source>
        <strain evidence="2">UH-Slu-Lm8-n1</strain>
    </source>
</reference>
<protein>
    <submittedName>
        <fullName evidence="1">Uncharacterized protein</fullName>
    </submittedName>
</protein>
<sequence length="54" mass="6130">MNLFVTLAYVTTKFCHDHLKVHGAERAMLGEVRLHASTQEICAGESDRRRKTSN</sequence>
<evidence type="ECO:0000313" key="1">
    <source>
        <dbReference type="EMBL" id="KIK35347.1"/>
    </source>
</evidence>
<dbReference type="EMBL" id="KN835634">
    <property type="protein sequence ID" value="KIK35347.1"/>
    <property type="molecule type" value="Genomic_DNA"/>
</dbReference>
<dbReference type="InParanoid" id="A0A0D0AMA9"/>
<reference evidence="1 2" key="1">
    <citation type="submission" date="2014-04" db="EMBL/GenBank/DDBJ databases">
        <authorList>
            <consortium name="DOE Joint Genome Institute"/>
            <person name="Kuo A."/>
            <person name="Ruytinx J."/>
            <person name="Rineau F."/>
            <person name="Colpaert J."/>
            <person name="Kohler A."/>
            <person name="Nagy L.G."/>
            <person name="Floudas D."/>
            <person name="Copeland A."/>
            <person name="Barry K.W."/>
            <person name="Cichocki N."/>
            <person name="Veneault-Fourrey C."/>
            <person name="LaButti K."/>
            <person name="Lindquist E.A."/>
            <person name="Lipzen A."/>
            <person name="Lundell T."/>
            <person name="Morin E."/>
            <person name="Murat C."/>
            <person name="Sun H."/>
            <person name="Tunlid A."/>
            <person name="Henrissat B."/>
            <person name="Grigoriev I.V."/>
            <person name="Hibbett D.S."/>
            <person name="Martin F."/>
            <person name="Nordberg H.P."/>
            <person name="Cantor M.N."/>
            <person name="Hua S.X."/>
        </authorList>
    </citation>
    <scope>NUCLEOTIDE SEQUENCE [LARGE SCALE GENOMIC DNA]</scope>
    <source>
        <strain evidence="1 2">UH-Slu-Lm8-n1</strain>
    </source>
</reference>